<sequence>MESRTNIHPNDLPDPRRGILPVRLKRLRVANPEKLSPARGLMIGFLFSFLIWAAVIGFFVTF</sequence>
<organism evidence="2 3">
    <name type="scientific">Teichococcus rhizosphaerae</name>
    <dbReference type="NCBI Taxonomy" id="1335062"/>
    <lineage>
        <taxon>Bacteria</taxon>
        <taxon>Pseudomonadati</taxon>
        <taxon>Pseudomonadota</taxon>
        <taxon>Alphaproteobacteria</taxon>
        <taxon>Acetobacterales</taxon>
        <taxon>Roseomonadaceae</taxon>
        <taxon>Roseomonas</taxon>
    </lineage>
</organism>
<comment type="caution">
    <text evidence="2">The sequence shown here is derived from an EMBL/GenBank/DDBJ whole genome shotgun (WGS) entry which is preliminary data.</text>
</comment>
<feature type="transmembrane region" description="Helical" evidence="1">
    <location>
        <begin position="41"/>
        <end position="60"/>
    </location>
</feature>
<keyword evidence="1" id="KW-0812">Transmembrane</keyword>
<dbReference type="AlphaFoldDB" id="A0A2C6Z6Q0"/>
<evidence type="ECO:0000313" key="3">
    <source>
        <dbReference type="Proteomes" id="UP000223527"/>
    </source>
</evidence>
<evidence type="ECO:0000256" key="1">
    <source>
        <dbReference type="SAM" id="Phobius"/>
    </source>
</evidence>
<reference evidence="2 3" key="1">
    <citation type="submission" date="2017-10" db="EMBL/GenBank/DDBJ databases">
        <authorList>
            <person name="Banno H."/>
            <person name="Chua N.-H."/>
        </authorList>
    </citation>
    <scope>NUCLEOTIDE SEQUENCE [LARGE SCALE GENOMIC DNA]</scope>
    <source>
        <strain evidence="2 3">YW11</strain>
    </source>
</reference>
<proteinExistence type="predicted"/>
<gene>
    <name evidence="2" type="ORF">CR162_14665</name>
</gene>
<dbReference type="RefSeq" id="WP_099096285.1">
    <property type="nucleotide sequence ID" value="NZ_PDNU01000030.1"/>
</dbReference>
<protein>
    <submittedName>
        <fullName evidence="2">Uncharacterized protein</fullName>
    </submittedName>
</protein>
<keyword evidence="1" id="KW-1133">Transmembrane helix</keyword>
<accession>A0A2C6Z6Q0</accession>
<keyword evidence="3" id="KW-1185">Reference proteome</keyword>
<evidence type="ECO:0000313" key="2">
    <source>
        <dbReference type="EMBL" id="PHK94181.1"/>
    </source>
</evidence>
<name>A0A2C6Z6Q0_9PROT</name>
<keyword evidence="1" id="KW-0472">Membrane</keyword>
<dbReference type="Proteomes" id="UP000223527">
    <property type="component" value="Unassembled WGS sequence"/>
</dbReference>
<dbReference type="EMBL" id="PDNU01000030">
    <property type="protein sequence ID" value="PHK94181.1"/>
    <property type="molecule type" value="Genomic_DNA"/>
</dbReference>